<evidence type="ECO:0000313" key="1">
    <source>
        <dbReference type="EMBL" id="AYV83688.1"/>
    </source>
</evidence>
<gene>
    <name evidence="1" type="ORF">Hyperionvirus10_24</name>
</gene>
<organism evidence="1">
    <name type="scientific">Hyperionvirus sp</name>
    <dbReference type="NCBI Taxonomy" id="2487770"/>
    <lineage>
        <taxon>Viruses</taxon>
        <taxon>Varidnaviria</taxon>
        <taxon>Bamfordvirae</taxon>
        <taxon>Nucleocytoviricota</taxon>
        <taxon>Megaviricetes</taxon>
        <taxon>Imitervirales</taxon>
        <taxon>Mimiviridae</taxon>
        <taxon>Klosneuvirinae</taxon>
    </lineage>
</organism>
<reference evidence="1" key="1">
    <citation type="submission" date="2018-10" db="EMBL/GenBank/DDBJ databases">
        <title>Hidden diversity of soil giant viruses.</title>
        <authorList>
            <person name="Schulz F."/>
            <person name="Alteio L."/>
            <person name="Goudeau D."/>
            <person name="Ryan E.M."/>
            <person name="Malmstrom R.R."/>
            <person name="Blanchard J."/>
            <person name="Woyke T."/>
        </authorList>
    </citation>
    <scope>NUCLEOTIDE SEQUENCE</scope>
    <source>
        <strain evidence="1">HYV1</strain>
    </source>
</reference>
<protein>
    <submittedName>
        <fullName evidence="1">Uncharacterized protein</fullName>
    </submittedName>
</protein>
<proteinExistence type="predicted"/>
<name>A0A3G5A8W0_9VIRU</name>
<sequence>MLLDSEKHILFSLSFPLSETSPTEQYISGGVNTPELAMFSLSRKLKLTI</sequence>
<dbReference type="EMBL" id="MK072392">
    <property type="protein sequence ID" value="AYV83688.1"/>
    <property type="molecule type" value="Genomic_DNA"/>
</dbReference>
<accession>A0A3G5A8W0</accession>